<comment type="caution">
    <text evidence="2">The sequence shown here is derived from an EMBL/GenBank/DDBJ whole genome shotgun (WGS) entry which is preliminary data.</text>
</comment>
<reference evidence="3" key="1">
    <citation type="submission" date="2023-07" db="EMBL/GenBank/DDBJ databases">
        <title>30 novel species of actinomycetes from the DSMZ collection.</title>
        <authorList>
            <person name="Nouioui I."/>
        </authorList>
    </citation>
    <scope>NUCLEOTIDE SEQUENCE [LARGE SCALE GENOMIC DNA]</scope>
    <source>
        <strain evidence="3">DSM 46792</strain>
    </source>
</reference>
<gene>
    <name evidence="2" type="ORF">RM425_00230</name>
</gene>
<dbReference type="EMBL" id="JAVREI010000001">
    <property type="protein sequence ID" value="MDT0274318.1"/>
    <property type="molecule type" value="Genomic_DNA"/>
</dbReference>
<evidence type="ECO:0008006" key="4">
    <source>
        <dbReference type="Google" id="ProtNLM"/>
    </source>
</evidence>
<proteinExistence type="predicted"/>
<sequence length="101" mass="10160">MSALEELTRLAALAVGVGALVAGALVLVRTRRPSVALPVLLELLLAAGLLRLAGDPSWGTIATVAALVLLRRLIGAGLRAGDRSLFPRTAQAGRGSAGPGS</sequence>
<dbReference type="Proteomes" id="UP001183222">
    <property type="component" value="Unassembled WGS sequence"/>
</dbReference>
<name>A0ABU2K1U4_9ACTN</name>
<keyword evidence="1" id="KW-0812">Transmembrane</keyword>
<protein>
    <recommendedName>
        <fullName evidence="4">DUF1622 domain-containing protein</fullName>
    </recommendedName>
</protein>
<keyword evidence="1" id="KW-1133">Transmembrane helix</keyword>
<evidence type="ECO:0000313" key="3">
    <source>
        <dbReference type="Proteomes" id="UP001183222"/>
    </source>
</evidence>
<keyword evidence="1" id="KW-0472">Membrane</keyword>
<organism evidence="2 3">
    <name type="scientific">Blastococcus goldschmidtiae</name>
    <dbReference type="NCBI Taxonomy" id="3075546"/>
    <lineage>
        <taxon>Bacteria</taxon>
        <taxon>Bacillati</taxon>
        <taxon>Actinomycetota</taxon>
        <taxon>Actinomycetes</taxon>
        <taxon>Geodermatophilales</taxon>
        <taxon>Geodermatophilaceae</taxon>
        <taxon>Blastococcus</taxon>
    </lineage>
</organism>
<feature type="transmembrane region" description="Helical" evidence="1">
    <location>
        <begin position="58"/>
        <end position="78"/>
    </location>
</feature>
<dbReference type="RefSeq" id="WP_311343171.1">
    <property type="nucleotide sequence ID" value="NZ_JAVREI010000001.1"/>
</dbReference>
<feature type="transmembrane region" description="Helical" evidence="1">
    <location>
        <begin position="6"/>
        <end position="28"/>
    </location>
</feature>
<accession>A0ABU2K1U4</accession>
<keyword evidence="3" id="KW-1185">Reference proteome</keyword>
<feature type="transmembrane region" description="Helical" evidence="1">
    <location>
        <begin position="35"/>
        <end position="52"/>
    </location>
</feature>
<evidence type="ECO:0000313" key="2">
    <source>
        <dbReference type="EMBL" id="MDT0274318.1"/>
    </source>
</evidence>
<evidence type="ECO:0000256" key="1">
    <source>
        <dbReference type="SAM" id="Phobius"/>
    </source>
</evidence>